<dbReference type="Proteomes" id="UP001168821">
    <property type="component" value="Unassembled WGS sequence"/>
</dbReference>
<evidence type="ECO:0000313" key="1">
    <source>
        <dbReference type="EMBL" id="KAJ3645892.1"/>
    </source>
</evidence>
<dbReference type="EMBL" id="JALNTZ010000007">
    <property type="protein sequence ID" value="KAJ3645892.1"/>
    <property type="molecule type" value="Genomic_DNA"/>
</dbReference>
<dbReference type="AlphaFoldDB" id="A0AA38M7W4"/>
<reference evidence="1" key="1">
    <citation type="journal article" date="2023" name="G3 (Bethesda)">
        <title>Whole genome assemblies of Zophobas morio and Tenebrio molitor.</title>
        <authorList>
            <person name="Kaur S."/>
            <person name="Stinson S.A."/>
            <person name="diCenzo G.C."/>
        </authorList>
    </citation>
    <scope>NUCLEOTIDE SEQUENCE</scope>
    <source>
        <strain evidence="1">QUZm001</strain>
    </source>
</reference>
<gene>
    <name evidence="1" type="ORF">Zmor_023514</name>
</gene>
<comment type="caution">
    <text evidence="1">The sequence shown here is derived from an EMBL/GenBank/DDBJ whole genome shotgun (WGS) entry which is preliminary data.</text>
</comment>
<name>A0AA38M7W4_9CUCU</name>
<keyword evidence="2" id="KW-1185">Reference proteome</keyword>
<accession>A0AA38M7W4</accession>
<proteinExistence type="predicted"/>
<evidence type="ECO:0000313" key="2">
    <source>
        <dbReference type="Proteomes" id="UP001168821"/>
    </source>
</evidence>
<protein>
    <submittedName>
        <fullName evidence="1">Uncharacterized protein</fullName>
    </submittedName>
</protein>
<organism evidence="1 2">
    <name type="scientific">Zophobas morio</name>
    <dbReference type="NCBI Taxonomy" id="2755281"/>
    <lineage>
        <taxon>Eukaryota</taxon>
        <taxon>Metazoa</taxon>
        <taxon>Ecdysozoa</taxon>
        <taxon>Arthropoda</taxon>
        <taxon>Hexapoda</taxon>
        <taxon>Insecta</taxon>
        <taxon>Pterygota</taxon>
        <taxon>Neoptera</taxon>
        <taxon>Endopterygota</taxon>
        <taxon>Coleoptera</taxon>
        <taxon>Polyphaga</taxon>
        <taxon>Cucujiformia</taxon>
        <taxon>Tenebrionidae</taxon>
        <taxon>Zophobas</taxon>
    </lineage>
</organism>
<sequence length="101" mass="11834">MVYSVEQDTFIVMCCYRNGTFVNEERVYSVTACKQEYLAKYCDLTIQETSLEAHIKDVINRFVRTASVNKGKSPEDLEQSSYCNMKLNKGLQNIFWKLQRE</sequence>